<dbReference type="KEGG" id="beo:BEH_25150"/>
<organism evidence="1 2">
    <name type="scientific">Priestia filamentosa</name>
    <dbReference type="NCBI Taxonomy" id="1402861"/>
    <lineage>
        <taxon>Bacteria</taxon>
        <taxon>Bacillati</taxon>
        <taxon>Bacillota</taxon>
        <taxon>Bacilli</taxon>
        <taxon>Bacillales</taxon>
        <taxon>Bacillaceae</taxon>
        <taxon>Priestia</taxon>
    </lineage>
</organism>
<evidence type="ECO:0000313" key="1">
    <source>
        <dbReference type="EMBL" id="AWG44275.1"/>
    </source>
</evidence>
<evidence type="ECO:0000313" key="2">
    <source>
        <dbReference type="Proteomes" id="UP000036202"/>
    </source>
</evidence>
<keyword evidence="2" id="KW-1185">Reference proteome</keyword>
<dbReference type="OrthoDB" id="9989124at2"/>
<dbReference type="EMBL" id="CP015324">
    <property type="protein sequence ID" value="AWG44275.1"/>
    <property type="molecule type" value="Genomic_DNA"/>
</dbReference>
<sequence length="112" mass="12120">MAKKVLMANLGKFTDAQIDLLKRFKDILTILPDNANISLNTDSTETQNVTAQQEEDLGLTISLTTPLGTLTFSIGLDLSLTDLLNLLLDLITPLLCAALPDLNICQEEPPAP</sequence>
<protein>
    <submittedName>
        <fullName evidence="1">Uncharacterized protein</fullName>
    </submittedName>
</protein>
<dbReference type="Proteomes" id="UP000036202">
    <property type="component" value="Plasmid pbeh2"/>
</dbReference>
<reference evidence="1 2" key="1">
    <citation type="journal article" date="2015" name="PLoS ONE">
        <title>Genome Sequence of Bacillus endophyticus and Analysis of Its Companion Mechanism in the Ketogulonigenium vulgare-Bacillus Strain Consortium.</title>
        <authorList>
            <person name="Jia N."/>
            <person name="Du J."/>
            <person name="Ding M.Z."/>
            <person name="Gao F."/>
            <person name="Yuan Y.J."/>
        </authorList>
    </citation>
    <scope>NUCLEOTIDE SEQUENCE [LARGE SCALE GENOMIC DNA]</scope>
    <source>
        <strain evidence="1 2">Hbe603</strain>
        <plasmid evidence="2">pbeh2</plasmid>
    </source>
</reference>
<accession>A0A2S1LZN8</accession>
<keyword evidence="1" id="KW-0614">Plasmid</keyword>
<gene>
    <name evidence="1" type="ORF">BEH_25150</name>
</gene>
<name>A0A2S1LZN8_9BACI</name>
<proteinExistence type="predicted"/>
<dbReference type="AlphaFoldDB" id="A0A2S1LZN8"/>
<geneLocation type="plasmid" evidence="2">
    <name>pbeh2</name>
</geneLocation>
<dbReference type="RefSeq" id="WP_046218537.1">
    <property type="nucleotide sequence ID" value="NZ_CP015324.1"/>
</dbReference>